<gene>
    <name evidence="2" type="ORF">CLV41_10731</name>
</gene>
<comment type="caution">
    <text evidence="2">The sequence shown here is derived from an EMBL/GenBank/DDBJ whole genome shotgun (WGS) entry which is preliminary data.</text>
</comment>
<protein>
    <submittedName>
        <fullName evidence="2">Uncharacterized protein</fullName>
    </submittedName>
</protein>
<dbReference type="AlphaFoldDB" id="A0A2S3UQP9"/>
<keyword evidence="1" id="KW-0812">Transmembrane</keyword>
<keyword evidence="1" id="KW-0472">Membrane</keyword>
<keyword evidence="1" id="KW-1133">Transmembrane helix</keyword>
<evidence type="ECO:0000313" key="2">
    <source>
        <dbReference type="EMBL" id="POF30006.1"/>
    </source>
</evidence>
<sequence length="61" mass="6392">MEQSDVFRETGLRAIAHDPSLLLALGTGSALTVFLLLAHSCCLGLAGRHLAPLLQICSFAA</sequence>
<evidence type="ECO:0000256" key="1">
    <source>
        <dbReference type="SAM" id="Phobius"/>
    </source>
</evidence>
<dbReference type="RefSeq" id="WP_103223401.1">
    <property type="nucleotide sequence ID" value="NZ_PPCN01000007.1"/>
</dbReference>
<organism evidence="2 3">
    <name type="scientific">Roseibium marinum</name>
    <dbReference type="NCBI Taxonomy" id="281252"/>
    <lineage>
        <taxon>Bacteria</taxon>
        <taxon>Pseudomonadati</taxon>
        <taxon>Pseudomonadota</taxon>
        <taxon>Alphaproteobacteria</taxon>
        <taxon>Hyphomicrobiales</taxon>
        <taxon>Stappiaceae</taxon>
        <taxon>Roseibium</taxon>
    </lineage>
</organism>
<reference evidence="2 3" key="1">
    <citation type="submission" date="2018-01" db="EMBL/GenBank/DDBJ databases">
        <title>Genomic Encyclopedia of Archaeal and Bacterial Type Strains, Phase II (KMG-II): from individual species to whole genera.</title>
        <authorList>
            <person name="Goeker M."/>
        </authorList>
    </citation>
    <scope>NUCLEOTIDE SEQUENCE [LARGE SCALE GENOMIC DNA]</scope>
    <source>
        <strain evidence="2 3">DSM 17023</strain>
    </source>
</reference>
<accession>A0A2S3UQP9</accession>
<feature type="transmembrane region" description="Helical" evidence="1">
    <location>
        <begin position="20"/>
        <end position="46"/>
    </location>
</feature>
<dbReference type="Proteomes" id="UP000236959">
    <property type="component" value="Unassembled WGS sequence"/>
</dbReference>
<evidence type="ECO:0000313" key="3">
    <source>
        <dbReference type="Proteomes" id="UP000236959"/>
    </source>
</evidence>
<keyword evidence="3" id="KW-1185">Reference proteome</keyword>
<dbReference type="EMBL" id="PPCN01000007">
    <property type="protein sequence ID" value="POF30006.1"/>
    <property type="molecule type" value="Genomic_DNA"/>
</dbReference>
<proteinExistence type="predicted"/>
<name>A0A2S3UQP9_9HYPH</name>